<evidence type="ECO:0000313" key="2">
    <source>
        <dbReference type="Proteomes" id="UP000307943"/>
    </source>
</evidence>
<dbReference type="Proteomes" id="UP000307943">
    <property type="component" value="Unassembled WGS sequence"/>
</dbReference>
<sequence>MNIHADRITAVRHNKSVLEMGAFVLCDVVCIVNVFPASDKPSDCLHKANHNQRSSKVLRNLQTLQQHGDDIFDWVFIPFCSELGYREVFPDSLDRDFSNIVHSGKEVTQSLLITYNIFLEAGPLSNAVSVPAPPMALPTLEAASVGTSLTPSPTIATLG</sequence>
<keyword evidence="2" id="KW-1185">Reference proteome</keyword>
<proteinExistence type="predicted"/>
<name>A0A5C4T1I6_9BACL</name>
<gene>
    <name evidence="1" type="ORF">FE784_32345</name>
</gene>
<dbReference type="AlphaFoldDB" id="A0A5C4T1I6"/>
<dbReference type="RefSeq" id="WP_139606388.1">
    <property type="nucleotide sequence ID" value="NZ_VDCQ01000065.1"/>
</dbReference>
<organism evidence="1 2">
    <name type="scientific">Paenibacillus hemerocallicola</name>
    <dbReference type="NCBI Taxonomy" id="1172614"/>
    <lineage>
        <taxon>Bacteria</taxon>
        <taxon>Bacillati</taxon>
        <taxon>Bacillota</taxon>
        <taxon>Bacilli</taxon>
        <taxon>Bacillales</taxon>
        <taxon>Paenibacillaceae</taxon>
        <taxon>Paenibacillus</taxon>
    </lineage>
</organism>
<dbReference type="EMBL" id="VDCQ01000065">
    <property type="protein sequence ID" value="TNJ62117.1"/>
    <property type="molecule type" value="Genomic_DNA"/>
</dbReference>
<accession>A0A5C4T1I6</accession>
<evidence type="ECO:0000313" key="1">
    <source>
        <dbReference type="EMBL" id="TNJ62117.1"/>
    </source>
</evidence>
<reference evidence="1 2" key="1">
    <citation type="submission" date="2019-05" db="EMBL/GenBank/DDBJ databases">
        <title>We sequenced the genome of Paenibacillus hemerocallicola KCTC 33185 for further insight into its adaptation and study the phylogeny of Paenibacillus.</title>
        <authorList>
            <person name="Narsing Rao M.P."/>
        </authorList>
    </citation>
    <scope>NUCLEOTIDE SEQUENCE [LARGE SCALE GENOMIC DNA]</scope>
    <source>
        <strain evidence="1 2">KCTC 33185</strain>
    </source>
</reference>
<protein>
    <submittedName>
        <fullName evidence="1">Uncharacterized protein</fullName>
    </submittedName>
</protein>
<comment type="caution">
    <text evidence="1">The sequence shown here is derived from an EMBL/GenBank/DDBJ whole genome shotgun (WGS) entry which is preliminary data.</text>
</comment>